<sequence length="81" mass="9470">MQKFLKNSSLKVLIPKLEHLTRMIRSMGKWHWNFEKNEFVSEFLSKLIDVDDFESLISSLVISDINNIDSISKLLEDEAIT</sequence>
<protein>
    <submittedName>
        <fullName evidence="1">Uncharacterized protein</fullName>
    </submittedName>
</protein>
<evidence type="ECO:0000313" key="2">
    <source>
        <dbReference type="Proteomes" id="UP001162131"/>
    </source>
</evidence>
<gene>
    <name evidence="1" type="ORF">BSTOLATCC_MIC34705</name>
</gene>
<dbReference type="EMBL" id="CAJZBQ010000035">
    <property type="protein sequence ID" value="CAG9323665.1"/>
    <property type="molecule type" value="Genomic_DNA"/>
</dbReference>
<proteinExistence type="predicted"/>
<evidence type="ECO:0000313" key="1">
    <source>
        <dbReference type="EMBL" id="CAG9323665.1"/>
    </source>
</evidence>
<dbReference type="Proteomes" id="UP001162131">
    <property type="component" value="Unassembled WGS sequence"/>
</dbReference>
<name>A0AAU9J8S6_9CILI</name>
<comment type="caution">
    <text evidence="1">The sequence shown here is derived from an EMBL/GenBank/DDBJ whole genome shotgun (WGS) entry which is preliminary data.</text>
</comment>
<reference evidence="1" key="1">
    <citation type="submission" date="2021-09" db="EMBL/GenBank/DDBJ databases">
        <authorList>
            <consortium name="AG Swart"/>
            <person name="Singh M."/>
            <person name="Singh A."/>
            <person name="Seah K."/>
            <person name="Emmerich C."/>
        </authorList>
    </citation>
    <scope>NUCLEOTIDE SEQUENCE</scope>
    <source>
        <strain evidence="1">ATCC30299</strain>
    </source>
</reference>
<organism evidence="1 2">
    <name type="scientific">Blepharisma stoltei</name>
    <dbReference type="NCBI Taxonomy" id="1481888"/>
    <lineage>
        <taxon>Eukaryota</taxon>
        <taxon>Sar</taxon>
        <taxon>Alveolata</taxon>
        <taxon>Ciliophora</taxon>
        <taxon>Postciliodesmatophora</taxon>
        <taxon>Heterotrichea</taxon>
        <taxon>Heterotrichida</taxon>
        <taxon>Blepharismidae</taxon>
        <taxon>Blepharisma</taxon>
    </lineage>
</organism>
<keyword evidence="2" id="KW-1185">Reference proteome</keyword>
<accession>A0AAU9J8S6</accession>
<dbReference type="AlphaFoldDB" id="A0AAU9J8S6"/>